<dbReference type="EMBL" id="PJCH01000005">
    <property type="protein sequence ID" value="PQA87872.1"/>
    <property type="molecule type" value="Genomic_DNA"/>
</dbReference>
<sequence>MKMKSKVAALAASLVMAGGAQAAVLTYEISHNFSSYQNNLDGTPAALPGGGLLSGTISFDSDTNAVLDATLTSYLPGPGGRTSIYDLDGTEPDDDVTTTASLTANVLTLNSQYDYFNVAGSAARRPAHGAKLTLDFGTGSLGDATLVAAASEAFYNYGWRFTVYGLARTTGYHGGQNGELTFSLADADGGPGDPVLETPLPAAFPLMFAGVAAFGAVSRRRRADNA</sequence>
<dbReference type="RefSeq" id="WP_104829117.1">
    <property type="nucleotide sequence ID" value="NZ_PJCH01000005.1"/>
</dbReference>
<dbReference type="AlphaFoldDB" id="A0A2S7K5U9"/>
<evidence type="ECO:0008006" key="4">
    <source>
        <dbReference type="Google" id="ProtNLM"/>
    </source>
</evidence>
<organism evidence="2 3">
    <name type="scientific">Hyphococcus luteus</name>
    <dbReference type="NCBI Taxonomy" id="2058213"/>
    <lineage>
        <taxon>Bacteria</taxon>
        <taxon>Pseudomonadati</taxon>
        <taxon>Pseudomonadota</taxon>
        <taxon>Alphaproteobacteria</taxon>
        <taxon>Parvularculales</taxon>
        <taxon>Parvularculaceae</taxon>
        <taxon>Hyphococcus</taxon>
    </lineage>
</organism>
<dbReference type="Proteomes" id="UP000239504">
    <property type="component" value="Unassembled WGS sequence"/>
</dbReference>
<gene>
    <name evidence="2" type="ORF">CW354_05840</name>
</gene>
<evidence type="ECO:0000313" key="2">
    <source>
        <dbReference type="EMBL" id="PQA87872.1"/>
    </source>
</evidence>
<evidence type="ECO:0000313" key="3">
    <source>
        <dbReference type="Proteomes" id="UP000239504"/>
    </source>
</evidence>
<protein>
    <recommendedName>
        <fullName evidence="4">PEP-CTERM protein-sorting domain-containing protein</fullName>
    </recommendedName>
</protein>
<evidence type="ECO:0000256" key="1">
    <source>
        <dbReference type="SAM" id="SignalP"/>
    </source>
</evidence>
<name>A0A2S7K5U9_9PROT</name>
<accession>A0A2S7K5U9</accession>
<keyword evidence="1" id="KW-0732">Signal</keyword>
<proteinExistence type="predicted"/>
<reference evidence="2 3" key="1">
    <citation type="submission" date="2017-12" db="EMBL/GenBank/DDBJ databases">
        <authorList>
            <person name="Hurst M.R.H."/>
        </authorList>
    </citation>
    <scope>NUCLEOTIDE SEQUENCE [LARGE SCALE GENOMIC DNA]</scope>
    <source>
        <strain evidence="2 3">SY-3-19</strain>
    </source>
</reference>
<feature type="chain" id="PRO_5015416474" description="PEP-CTERM protein-sorting domain-containing protein" evidence="1">
    <location>
        <begin position="23"/>
        <end position="226"/>
    </location>
</feature>
<comment type="caution">
    <text evidence="2">The sequence shown here is derived from an EMBL/GenBank/DDBJ whole genome shotgun (WGS) entry which is preliminary data.</text>
</comment>
<keyword evidence="3" id="KW-1185">Reference proteome</keyword>
<feature type="signal peptide" evidence="1">
    <location>
        <begin position="1"/>
        <end position="22"/>
    </location>
</feature>